<dbReference type="GO" id="GO:0045179">
    <property type="term" value="C:apical cortex"/>
    <property type="evidence" value="ECO:0007669"/>
    <property type="project" value="TreeGrafter"/>
</dbReference>
<dbReference type="InterPro" id="IPR016024">
    <property type="entry name" value="ARM-type_fold"/>
</dbReference>
<dbReference type="GO" id="GO:0008356">
    <property type="term" value="P:asymmetric cell division"/>
    <property type="evidence" value="ECO:0007669"/>
    <property type="project" value="InterPro"/>
</dbReference>
<evidence type="ECO:0000259" key="1">
    <source>
        <dbReference type="Pfam" id="PF19427"/>
    </source>
</evidence>
<dbReference type="Pfam" id="PF19427">
    <property type="entry name" value="Insc_C"/>
    <property type="match status" value="1"/>
</dbReference>
<accession>A0A8C6S225</accession>
<dbReference type="InterPro" id="IPR045789">
    <property type="entry name" value="Insc_C"/>
</dbReference>
<dbReference type="PANTHER" id="PTHR21386">
    <property type="entry name" value="INSCUTEABLE"/>
    <property type="match status" value="1"/>
</dbReference>
<dbReference type="GO" id="GO:0000132">
    <property type="term" value="P:establishment of mitotic spindle orientation"/>
    <property type="evidence" value="ECO:0007669"/>
    <property type="project" value="TreeGrafter"/>
</dbReference>
<reference evidence="2" key="1">
    <citation type="submission" date="2025-08" db="UniProtKB">
        <authorList>
            <consortium name="Ensembl"/>
        </authorList>
    </citation>
    <scope>IDENTIFICATION</scope>
</reference>
<sequence>RCLQVENEHVLKSMKACVSETLSTLGQHFGQLLELALTREVQALVRKIDASDNIYTTEATTGNLFSLTQEGAPLCRIIAKVDGVLCLADILTDDSHSEATRAEAAAVVAQVTSPHLPFTQHLSSFLESMEEIVTA</sequence>
<protein>
    <submittedName>
        <fullName evidence="2">INSC spindle orientation adaptor protein</fullName>
    </submittedName>
</protein>
<dbReference type="InterPro" id="IPR039921">
    <property type="entry name" value="Inscuteable"/>
</dbReference>
<name>A0A8C6S225_NANGA</name>
<keyword evidence="3" id="KW-1185">Reference proteome</keyword>
<organism evidence="2 3">
    <name type="scientific">Nannospalax galili</name>
    <name type="common">Northern Israeli blind subterranean mole rat</name>
    <name type="synonym">Spalax galili</name>
    <dbReference type="NCBI Taxonomy" id="1026970"/>
    <lineage>
        <taxon>Eukaryota</taxon>
        <taxon>Metazoa</taxon>
        <taxon>Chordata</taxon>
        <taxon>Craniata</taxon>
        <taxon>Vertebrata</taxon>
        <taxon>Euteleostomi</taxon>
        <taxon>Mammalia</taxon>
        <taxon>Eutheria</taxon>
        <taxon>Euarchontoglires</taxon>
        <taxon>Glires</taxon>
        <taxon>Rodentia</taxon>
        <taxon>Myomorpha</taxon>
        <taxon>Muroidea</taxon>
        <taxon>Spalacidae</taxon>
        <taxon>Spalacinae</taxon>
        <taxon>Nannospalax</taxon>
    </lineage>
</organism>
<dbReference type="Ensembl" id="ENSNGAT00000032187.1">
    <property type="protein sequence ID" value="ENSNGAP00000026456.1"/>
    <property type="gene ID" value="ENSNGAG00000024094.1"/>
</dbReference>
<dbReference type="SUPFAM" id="SSF48371">
    <property type="entry name" value="ARM repeat"/>
    <property type="match status" value="1"/>
</dbReference>
<dbReference type="GO" id="GO:0009786">
    <property type="term" value="P:regulation of asymmetric cell division"/>
    <property type="evidence" value="ECO:0007669"/>
    <property type="project" value="TreeGrafter"/>
</dbReference>
<dbReference type="GO" id="GO:0045176">
    <property type="term" value="P:apical protein localization"/>
    <property type="evidence" value="ECO:0007669"/>
    <property type="project" value="TreeGrafter"/>
</dbReference>
<evidence type="ECO:0000313" key="2">
    <source>
        <dbReference type="Ensembl" id="ENSNGAP00000026456.1"/>
    </source>
</evidence>
<gene>
    <name evidence="2" type="primary">Insc</name>
</gene>
<dbReference type="GeneTree" id="ENSGT00390000001511"/>
<dbReference type="GO" id="GO:0008093">
    <property type="term" value="F:cytoskeletal anchor activity"/>
    <property type="evidence" value="ECO:0007669"/>
    <property type="project" value="TreeGrafter"/>
</dbReference>
<dbReference type="PANTHER" id="PTHR21386:SF0">
    <property type="entry name" value="PROTEIN INSCUTEABLE HOMOLOG"/>
    <property type="match status" value="1"/>
</dbReference>
<proteinExistence type="predicted"/>
<reference evidence="2" key="2">
    <citation type="submission" date="2025-09" db="UniProtKB">
        <authorList>
            <consortium name="Ensembl"/>
        </authorList>
    </citation>
    <scope>IDENTIFICATION</scope>
</reference>
<evidence type="ECO:0000313" key="3">
    <source>
        <dbReference type="Proteomes" id="UP000694381"/>
    </source>
</evidence>
<dbReference type="AlphaFoldDB" id="A0A8C6S225"/>
<dbReference type="Proteomes" id="UP000694381">
    <property type="component" value="Unassembled WGS sequence"/>
</dbReference>
<feature type="domain" description="Protein inscuteable homologue C-terminal" evidence="1">
    <location>
        <begin position="1"/>
        <end position="80"/>
    </location>
</feature>